<evidence type="ECO:0000256" key="3">
    <source>
        <dbReference type="ARBA" id="ARBA00022679"/>
    </source>
</evidence>
<proteinExistence type="predicted"/>
<keyword evidence="7" id="KW-1185">Reference proteome</keyword>
<keyword evidence="3" id="KW-0808">Transferase</keyword>
<sequence>MYSVKKSLFLENLRSQKLRYKRYTKSPLRYGGGKSLAVGFILEHMPARLTRVISPFMGGGSVEIACARELGLEVLAFDIFDILVNFWQVLLKDKARLYEALLALKPTQDTYNTIKAELKAHYQKERVLDPLILARDYYFNFNLSYGPGFLGWMSKIYTDEKRYHNALAKLKNFDAPTLSVQCADFKEVLLAYPNDFAYLDPPYFLEGDSKMFKGIYPMRNFPIHHNGFAHEELAQILKTRPGPFILSYNDCAFVREAYQDFNIVELAWQYTMGQGETRMGKNRLERGDVGYVKKSHELLIIKE</sequence>
<dbReference type="InterPro" id="IPR029063">
    <property type="entry name" value="SAM-dependent_MTases_sf"/>
</dbReference>
<dbReference type="PANTHER" id="PTHR30481">
    <property type="entry name" value="DNA ADENINE METHYLASE"/>
    <property type="match status" value="1"/>
</dbReference>
<dbReference type="InterPro" id="IPR002052">
    <property type="entry name" value="DNA_methylase_N6_adenine_CS"/>
</dbReference>
<protein>
    <recommendedName>
        <fullName evidence="1">site-specific DNA-methyltransferase (adenine-specific)</fullName>
        <ecNumber evidence="1">2.1.1.72</ecNumber>
    </recommendedName>
</protein>
<dbReference type="InterPro" id="IPR012263">
    <property type="entry name" value="M_m6A_EcoRV"/>
</dbReference>
<evidence type="ECO:0000256" key="5">
    <source>
        <dbReference type="ARBA" id="ARBA00047942"/>
    </source>
</evidence>
<organism evidence="6 7">
    <name type="scientific">Helicobacter baculiformis</name>
    <dbReference type="NCBI Taxonomy" id="427351"/>
    <lineage>
        <taxon>Bacteria</taxon>
        <taxon>Pseudomonadati</taxon>
        <taxon>Campylobacterota</taxon>
        <taxon>Epsilonproteobacteria</taxon>
        <taxon>Campylobacterales</taxon>
        <taxon>Helicobacteraceae</taxon>
        <taxon>Helicobacter</taxon>
    </lineage>
</organism>
<evidence type="ECO:0000256" key="2">
    <source>
        <dbReference type="ARBA" id="ARBA00022603"/>
    </source>
</evidence>
<dbReference type="PIRSF" id="PIRSF000398">
    <property type="entry name" value="M_m6A_EcoRV"/>
    <property type="match status" value="1"/>
</dbReference>
<dbReference type="GO" id="GO:0008168">
    <property type="term" value="F:methyltransferase activity"/>
    <property type="evidence" value="ECO:0007669"/>
    <property type="project" value="UniProtKB-KW"/>
</dbReference>
<dbReference type="PANTHER" id="PTHR30481:SF2">
    <property type="entry name" value="SITE-SPECIFIC DNA-METHYLTRANSFERASE (ADENINE-SPECIFIC)"/>
    <property type="match status" value="1"/>
</dbReference>
<dbReference type="EC" id="2.1.1.72" evidence="1"/>
<gene>
    <name evidence="6" type="ORF">ACFOPX_05115</name>
</gene>
<dbReference type="SUPFAM" id="SSF53335">
    <property type="entry name" value="S-adenosyl-L-methionine-dependent methyltransferases"/>
    <property type="match status" value="1"/>
</dbReference>
<evidence type="ECO:0000313" key="7">
    <source>
        <dbReference type="Proteomes" id="UP001595783"/>
    </source>
</evidence>
<name>A0ABV7ZI98_9HELI</name>
<comment type="caution">
    <text evidence="6">The sequence shown here is derived from an EMBL/GenBank/DDBJ whole genome shotgun (WGS) entry which is preliminary data.</text>
</comment>
<evidence type="ECO:0000256" key="4">
    <source>
        <dbReference type="ARBA" id="ARBA00022691"/>
    </source>
</evidence>
<dbReference type="Pfam" id="PF02086">
    <property type="entry name" value="MethyltransfD12"/>
    <property type="match status" value="1"/>
</dbReference>
<dbReference type="EMBL" id="JBHRZO010000036">
    <property type="protein sequence ID" value="MFC3847910.1"/>
    <property type="molecule type" value="Genomic_DNA"/>
</dbReference>
<evidence type="ECO:0000313" key="6">
    <source>
        <dbReference type="EMBL" id="MFC3847910.1"/>
    </source>
</evidence>
<dbReference type="PROSITE" id="PS00092">
    <property type="entry name" value="N6_MTASE"/>
    <property type="match status" value="1"/>
</dbReference>
<dbReference type="InterPro" id="IPR012327">
    <property type="entry name" value="MeTrfase_D12"/>
</dbReference>
<dbReference type="PRINTS" id="PR00505">
    <property type="entry name" value="D12N6MTFRASE"/>
</dbReference>
<accession>A0ABV7ZI98</accession>
<comment type="catalytic activity">
    <reaction evidence="5">
        <text>a 2'-deoxyadenosine in DNA + S-adenosyl-L-methionine = an N(6)-methyl-2'-deoxyadenosine in DNA + S-adenosyl-L-homocysteine + H(+)</text>
        <dbReference type="Rhea" id="RHEA:15197"/>
        <dbReference type="Rhea" id="RHEA-COMP:12418"/>
        <dbReference type="Rhea" id="RHEA-COMP:12419"/>
        <dbReference type="ChEBI" id="CHEBI:15378"/>
        <dbReference type="ChEBI" id="CHEBI:57856"/>
        <dbReference type="ChEBI" id="CHEBI:59789"/>
        <dbReference type="ChEBI" id="CHEBI:90615"/>
        <dbReference type="ChEBI" id="CHEBI:90616"/>
        <dbReference type="EC" id="2.1.1.72"/>
    </reaction>
</comment>
<dbReference type="Gene3D" id="3.40.50.150">
    <property type="entry name" value="Vaccinia Virus protein VP39"/>
    <property type="match status" value="2"/>
</dbReference>
<evidence type="ECO:0000256" key="1">
    <source>
        <dbReference type="ARBA" id="ARBA00011900"/>
    </source>
</evidence>
<dbReference type="RefSeq" id="WP_104751598.1">
    <property type="nucleotide sequence ID" value="NZ_FZMF01000002.1"/>
</dbReference>
<dbReference type="Proteomes" id="UP001595783">
    <property type="component" value="Unassembled WGS sequence"/>
</dbReference>
<keyword evidence="4" id="KW-0949">S-adenosyl-L-methionine</keyword>
<dbReference type="GO" id="GO:0032259">
    <property type="term" value="P:methylation"/>
    <property type="evidence" value="ECO:0007669"/>
    <property type="project" value="UniProtKB-KW"/>
</dbReference>
<reference evidence="7" key="1">
    <citation type="journal article" date="2019" name="Int. J. Syst. Evol. Microbiol.">
        <title>The Global Catalogue of Microorganisms (GCM) 10K type strain sequencing project: providing services to taxonomists for standard genome sequencing and annotation.</title>
        <authorList>
            <consortium name="The Broad Institute Genomics Platform"/>
            <consortium name="The Broad Institute Genome Sequencing Center for Infectious Disease"/>
            <person name="Wu L."/>
            <person name="Ma J."/>
        </authorList>
    </citation>
    <scope>NUCLEOTIDE SEQUENCE [LARGE SCALE GENOMIC DNA]</scope>
    <source>
        <strain evidence="7">CCUG 53816</strain>
    </source>
</reference>
<keyword evidence="2 6" id="KW-0489">Methyltransferase</keyword>